<keyword evidence="3" id="KW-1185">Reference proteome</keyword>
<sequence>MGMNYLSGIENGAFYEGEQMTPTGPFKIDMKVELIQLRQGFLCGVFRIYNLTKEHDLLITYFEGEIMGTYTNPFLPALTSEAEDDILHWNKFPEWELNYISEPESYDYEANNFLYIKIKERFLLPDPSIKNIPGASIEGLYYCRYSKQKDFFSGFYFYKNYTSNTSQHLKLQRTKKRTAEYYEFC</sequence>
<accession>A0A4Q9LGL7</accession>
<dbReference type="Proteomes" id="UP000292282">
    <property type="component" value="Unassembled WGS sequence"/>
</dbReference>
<dbReference type="AlphaFoldDB" id="A0A4Q9LGL7"/>
<dbReference type="EMBL" id="PITK01002456">
    <property type="protein sequence ID" value="TBU07087.1"/>
    <property type="molecule type" value="Genomic_DNA"/>
</dbReference>
<dbReference type="GO" id="GO:0045721">
    <property type="term" value="P:negative regulation of gluconeogenesis"/>
    <property type="evidence" value="ECO:0007669"/>
    <property type="project" value="TreeGrafter"/>
</dbReference>
<comment type="caution">
    <text evidence="2">The sequence shown here is derived from an EMBL/GenBank/DDBJ whole genome shotgun (WGS) entry which is preliminary data.</text>
</comment>
<dbReference type="GO" id="GO:0007039">
    <property type="term" value="P:protein catabolic process in the vacuole"/>
    <property type="evidence" value="ECO:0007669"/>
    <property type="project" value="TreeGrafter"/>
</dbReference>
<gene>
    <name evidence="2" type="ORF">CWI38_2456p0010</name>
</gene>
<dbReference type="GO" id="GO:0034657">
    <property type="term" value="C:GID complex"/>
    <property type="evidence" value="ECO:0007669"/>
    <property type="project" value="TreeGrafter"/>
</dbReference>
<evidence type="ECO:0000313" key="2">
    <source>
        <dbReference type="EMBL" id="TBU07087.1"/>
    </source>
</evidence>
<proteinExistence type="inferred from homology"/>
<dbReference type="PANTHER" id="PTHR14534:SF3">
    <property type="entry name" value="GID COMPLEX SUBUNIT 4 HOMOLOG"/>
    <property type="match status" value="1"/>
</dbReference>
<comment type="similarity">
    <text evidence="1">Belongs to the GID4/VID24 family.</text>
</comment>
<dbReference type="STRING" id="1176355.A0A4Q9LGL7"/>
<protein>
    <submittedName>
        <fullName evidence="2">Vacuolar import and degradation protein</fullName>
    </submittedName>
</protein>
<evidence type="ECO:0000313" key="3">
    <source>
        <dbReference type="Proteomes" id="UP000292282"/>
    </source>
</evidence>
<dbReference type="PANTHER" id="PTHR14534">
    <property type="entry name" value="VACUOLAR IMPORT AND DEGRADATION PROTEIN 24"/>
    <property type="match status" value="1"/>
</dbReference>
<organism evidence="2 3">
    <name type="scientific">Hamiltosporidium tvaerminnensis</name>
    <dbReference type="NCBI Taxonomy" id="1176355"/>
    <lineage>
        <taxon>Eukaryota</taxon>
        <taxon>Fungi</taxon>
        <taxon>Fungi incertae sedis</taxon>
        <taxon>Microsporidia</taxon>
        <taxon>Dubosqiidae</taxon>
        <taxon>Hamiltosporidium</taxon>
    </lineage>
</organism>
<dbReference type="GO" id="GO:0043161">
    <property type="term" value="P:proteasome-mediated ubiquitin-dependent protein catabolic process"/>
    <property type="evidence" value="ECO:0007669"/>
    <property type="project" value="TreeGrafter"/>
</dbReference>
<dbReference type="Pfam" id="PF09783">
    <property type="entry name" value="Vac_ImportDeg"/>
    <property type="match status" value="1"/>
</dbReference>
<dbReference type="InterPro" id="IPR018618">
    <property type="entry name" value="GID4/10-like"/>
</dbReference>
<dbReference type="GO" id="GO:0006623">
    <property type="term" value="P:protein targeting to vacuole"/>
    <property type="evidence" value="ECO:0007669"/>
    <property type="project" value="TreeGrafter"/>
</dbReference>
<reference evidence="2 3" key="1">
    <citation type="submission" date="2017-12" db="EMBL/GenBank/DDBJ databases">
        <authorList>
            <person name="Pombert J.-F."/>
            <person name="Haag K.L."/>
            <person name="Ebert D."/>
        </authorList>
    </citation>
    <scope>NUCLEOTIDE SEQUENCE [LARGE SCALE GENOMIC DNA]</scope>
    <source>
        <strain evidence="2">IL-G-3</strain>
    </source>
</reference>
<dbReference type="OrthoDB" id="62at2759"/>
<dbReference type="VEuPathDB" id="MicrosporidiaDB:CWI38_2456p0010"/>
<dbReference type="GO" id="GO:0005773">
    <property type="term" value="C:vacuole"/>
    <property type="evidence" value="ECO:0007669"/>
    <property type="project" value="GOC"/>
</dbReference>
<name>A0A4Q9LGL7_9MICR</name>
<evidence type="ECO:0000256" key="1">
    <source>
        <dbReference type="ARBA" id="ARBA00061469"/>
    </source>
</evidence>